<dbReference type="SUPFAM" id="SSF51735">
    <property type="entry name" value="NAD(P)-binding Rossmann-fold domains"/>
    <property type="match status" value="1"/>
</dbReference>
<evidence type="ECO:0000313" key="5">
    <source>
        <dbReference type="Proteomes" id="UP000070700"/>
    </source>
</evidence>
<keyword evidence="1" id="KW-0521">NADP</keyword>
<organism evidence="4 5">
    <name type="scientific">Mollisia scopiformis</name>
    <name type="common">Conifer needle endophyte fungus</name>
    <name type="synonym">Phialocephala scopiformis</name>
    <dbReference type="NCBI Taxonomy" id="149040"/>
    <lineage>
        <taxon>Eukaryota</taxon>
        <taxon>Fungi</taxon>
        <taxon>Dikarya</taxon>
        <taxon>Ascomycota</taxon>
        <taxon>Pezizomycotina</taxon>
        <taxon>Leotiomycetes</taxon>
        <taxon>Helotiales</taxon>
        <taxon>Mollisiaceae</taxon>
        <taxon>Mollisia</taxon>
    </lineage>
</organism>
<dbReference type="Pfam" id="PF05368">
    <property type="entry name" value="NmrA"/>
    <property type="match status" value="1"/>
</dbReference>
<evidence type="ECO:0000256" key="1">
    <source>
        <dbReference type="ARBA" id="ARBA00022857"/>
    </source>
</evidence>
<keyword evidence="5" id="KW-1185">Reference proteome</keyword>
<dbReference type="RefSeq" id="XP_018072021.1">
    <property type="nucleotide sequence ID" value="XM_018209254.1"/>
</dbReference>
<sequence>MTVIKTVAVTGASGAVGTAVVNAIVESGKFNVSVLARTGSKAAFPSSVKIAYVDYSDVASLTEAFRGNDAVISTVGLMGLQGQTTAVEAAVAAGVKRFLPSEFGYDLEDPKIEAITANLPIFGAKVNVKKLIEEKAASNPDFTYTYVYNGTFLDWGLEHSFLFDLQSGKPRIFDGGDRPFSTTTLKSTAQAVVGVLEHPDETKNRAVYIQDLVLTQNKIFALAKKVAPEKTKSWEPVPTSTTSIKGSSDAALAKGDDSLPVLFEYLYVLFFGEGYDAEYKELDNELLGIAGDKSDADIEAILAPILN</sequence>
<dbReference type="EMBL" id="KQ947414">
    <property type="protein sequence ID" value="KUJ17666.1"/>
    <property type="molecule type" value="Genomic_DNA"/>
</dbReference>
<dbReference type="InterPro" id="IPR036291">
    <property type="entry name" value="NAD(P)-bd_dom_sf"/>
</dbReference>
<evidence type="ECO:0000256" key="2">
    <source>
        <dbReference type="ARBA" id="ARBA00023002"/>
    </source>
</evidence>
<evidence type="ECO:0000313" key="4">
    <source>
        <dbReference type="EMBL" id="KUJ17666.1"/>
    </source>
</evidence>
<dbReference type="PANTHER" id="PTHR47706">
    <property type="entry name" value="NMRA-LIKE FAMILY PROTEIN"/>
    <property type="match status" value="1"/>
</dbReference>
<accession>A0A194XBY0</accession>
<dbReference type="GO" id="GO:0016491">
    <property type="term" value="F:oxidoreductase activity"/>
    <property type="evidence" value="ECO:0007669"/>
    <property type="project" value="UniProtKB-KW"/>
</dbReference>
<dbReference type="Proteomes" id="UP000070700">
    <property type="component" value="Unassembled WGS sequence"/>
</dbReference>
<dbReference type="CDD" id="cd05259">
    <property type="entry name" value="PCBER_SDR_a"/>
    <property type="match status" value="1"/>
</dbReference>
<dbReference type="GeneID" id="28818980"/>
<dbReference type="InterPro" id="IPR051609">
    <property type="entry name" value="NmrA/Isoflavone_reductase-like"/>
</dbReference>
<gene>
    <name evidence="4" type="ORF">LY89DRAFT_584189</name>
</gene>
<keyword evidence="2" id="KW-0560">Oxidoreductase</keyword>
<dbReference type="InParanoid" id="A0A194XBY0"/>
<evidence type="ECO:0000259" key="3">
    <source>
        <dbReference type="Pfam" id="PF05368"/>
    </source>
</evidence>
<name>A0A194XBY0_MOLSC</name>
<dbReference type="KEGG" id="psco:LY89DRAFT_584189"/>
<dbReference type="OrthoDB" id="9974981at2759"/>
<dbReference type="Gene3D" id="3.40.50.720">
    <property type="entry name" value="NAD(P)-binding Rossmann-like Domain"/>
    <property type="match status" value="1"/>
</dbReference>
<dbReference type="InterPro" id="IPR045312">
    <property type="entry name" value="PCBER-like"/>
</dbReference>
<dbReference type="AlphaFoldDB" id="A0A194XBY0"/>
<dbReference type="PANTHER" id="PTHR47706:SF1">
    <property type="entry name" value="CIPA-LIKE, PUTATIVE (AFU_ORTHOLOGUE AFUA_1G12460)-RELATED"/>
    <property type="match status" value="1"/>
</dbReference>
<proteinExistence type="predicted"/>
<reference evidence="4 5" key="1">
    <citation type="submission" date="2015-10" db="EMBL/GenBank/DDBJ databases">
        <title>Full genome of DAOMC 229536 Phialocephala scopiformis, a fungal endophyte of spruce producing the potent anti-insectan compound rugulosin.</title>
        <authorList>
            <consortium name="DOE Joint Genome Institute"/>
            <person name="Walker A.K."/>
            <person name="Frasz S.L."/>
            <person name="Seifert K.A."/>
            <person name="Miller J.D."/>
            <person name="Mondo S.J."/>
            <person name="Labutti K."/>
            <person name="Lipzen A."/>
            <person name="Dockter R."/>
            <person name="Kennedy M."/>
            <person name="Grigoriev I.V."/>
            <person name="Spatafora J.W."/>
        </authorList>
    </citation>
    <scope>NUCLEOTIDE SEQUENCE [LARGE SCALE GENOMIC DNA]</scope>
    <source>
        <strain evidence="4 5">CBS 120377</strain>
    </source>
</reference>
<feature type="domain" description="NmrA-like" evidence="3">
    <location>
        <begin position="5"/>
        <end position="232"/>
    </location>
</feature>
<dbReference type="InterPro" id="IPR008030">
    <property type="entry name" value="NmrA-like"/>
</dbReference>
<protein>
    <submittedName>
        <fullName evidence="4">Isoflavone reductase family protein-like protein CipA</fullName>
    </submittedName>
</protein>